<dbReference type="InterPro" id="IPR035421">
    <property type="entry name" value="Terminase_6C"/>
</dbReference>
<dbReference type="KEGG" id="hsr:HSBAA_29910"/>
<keyword evidence="1" id="KW-1188">Viral release from host cell</keyword>
<evidence type="ECO:0000259" key="2">
    <source>
        <dbReference type="Pfam" id="PF17289"/>
    </source>
</evidence>
<gene>
    <name evidence="3" type="ORF">HSBAA_29910</name>
</gene>
<accession>A0A455U6U3</accession>
<evidence type="ECO:0000256" key="1">
    <source>
        <dbReference type="ARBA" id="ARBA00022612"/>
    </source>
</evidence>
<dbReference type="Gene3D" id="3.30.420.280">
    <property type="match status" value="1"/>
</dbReference>
<evidence type="ECO:0000313" key="4">
    <source>
        <dbReference type="Proteomes" id="UP000320231"/>
    </source>
</evidence>
<dbReference type="EMBL" id="AP019514">
    <property type="protein sequence ID" value="BBI61685.1"/>
    <property type="molecule type" value="Genomic_DNA"/>
</dbReference>
<dbReference type="Pfam" id="PF17289">
    <property type="entry name" value="Terminase_6C"/>
    <property type="match status" value="1"/>
</dbReference>
<dbReference type="AlphaFoldDB" id="A0A455U6U3"/>
<feature type="domain" description="Terminase large subunit gp17-like C-terminal" evidence="2">
    <location>
        <begin position="125"/>
        <end position="249"/>
    </location>
</feature>
<evidence type="ECO:0000313" key="3">
    <source>
        <dbReference type="EMBL" id="BBI61685.1"/>
    </source>
</evidence>
<proteinExistence type="predicted"/>
<protein>
    <recommendedName>
        <fullName evidence="2">Terminase large subunit gp17-like C-terminal domain-containing protein</fullName>
    </recommendedName>
</protein>
<reference evidence="3 4" key="1">
    <citation type="journal article" date="2019" name="Microbiol. Resour. Announc.">
        <title>Complete Genome Sequence of Halomonas sulfidaeris Strain Esulfide1 Isolated from a Metal Sulfide Rock at a Depth of 2,200 Meters, Obtained Using Nanopore Sequencing.</title>
        <authorList>
            <person name="Saito M."/>
            <person name="Nishigata A."/>
            <person name="Galipon J."/>
            <person name="Arakawa K."/>
        </authorList>
    </citation>
    <scope>NUCLEOTIDE SEQUENCE [LARGE SCALE GENOMIC DNA]</scope>
    <source>
        <strain evidence="3 4">ATCC BAA-803</strain>
    </source>
</reference>
<organism evidence="3 4">
    <name type="scientific">Vreelandella sulfidaeris</name>
    <dbReference type="NCBI Taxonomy" id="115553"/>
    <lineage>
        <taxon>Bacteria</taxon>
        <taxon>Pseudomonadati</taxon>
        <taxon>Pseudomonadota</taxon>
        <taxon>Gammaproteobacteria</taxon>
        <taxon>Oceanospirillales</taxon>
        <taxon>Halomonadaceae</taxon>
        <taxon>Vreelandella</taxon>
    </lineage>
</organism>
<dbReference type="Proteomes" id="UP000320231">
    <property type="component" value="Chromosome"/>
</dbReference>
<sequence>MKVIRPTLSSTGGGAMIIGTPKAFNYLYELWKIGQRPEMQLAGQWKSWQFKTSTSPFIPEEEIEAARADMDPKSFEQEYEASFNTMSGRVYYPFDRNKHVGRYEFNPPLPIWVGQDFNIDPMSSVIMQPQPNGDIWVVDEIILPSSNTAEVCDALEKKLWRWQHAITIYPDPAGGQRQHARGETDIDIFRDRGFKRIKFKRKHPPIADRVNAVNSMLMSASGQIRLFVNETCRETIAGFEQTLYKPGGRDIDKAAGVEHPTDAAGYCIEIERPVRKRQIIGVSI</sequence>
<name>A0A455U6U3_9GAMM</name>